<evidence type="ECO:0000313" key="2">
    <source>
        <dbReference type="EMBL" id="OAM90513.1"/>
    </source>
</evidence>
<name>A0A178IKV2_9BACT</name>
<comment type="caution">
    <text evidence="2">The sequence shown here is derived from an EMBL/GenBank/DDBJ whole genome shotgun (WGS) entry which is preliminary data.</text>
</comment>
<organism evidence="2 3">
    <name type="scientific">Termitidicoccus mucosus</name>
    <dbReference type="NCBI Taxonomy" id="1184151"/>
    <lineage>
        <taxon>Bacteria</taxon>
        <taxon>Pseudomonadati</taxon>
        <taxon>Verrucomicrobiota</taxon>
        <taxon>Opitutia</taxon>
        <taxon>Opitutales</taxon>
        <taxon>Opitutaceae</taxon>
        <taxon>Termitidicoccus</taxon>
    </lineage>
</organism>
<dbReference type="InterPro" id="IPR013022">
    <property type="entry name" value="Xyl_isomerase-like_TIM-brl"/>
</dbReference>
<feature type="domain" description="Xylose isomerase-like TIM barrel" evidence="1">
    <location>
        <begin position="29"/>
        <end position="252"/>
    </location>
</feature>
<dbReference type="PANTHER" id="PTHR12110:SF41">
    <property type="entry name" value="INOSOSE DEHYDRATASE"/>
    <property type="match status" value="1"/>
</dbReference>
<protein>
    <submittedName>
        <fullName evidence="2">Xylose isomerase</fullName>
    </submittedName>
</protein>
<dbReference type="AlphaFoldDB" id="A0A178IKV2"/>
<dbReference type="GO" id="GO:0016853">
    <property type="term" value="F:isomerase activity"/>
    <property type="evidence" value="ECO:0007669"/>
    <property type="project" value="UniProtKB-KW"/>
</dbReference>
<dbReference type="STRING" id="1184151.AW736_07670"/>
<dbReference type="OrthoDB" id="9798407at2"/>
<dbReference type="Proteomes" id="UP000078486">
    <property type="component" value="Unassembled WGS sequence"/>
</dbReference>
<keyword evidence="2" id="KW-0413">Isomerase</keyword>
<dbReference type="InterPro" id="IPR050312">
    <property type="entry name" value="IolE/XylAMocC-like"/>
</dbReference>
<dbReference type="Pfam" id="PF01261">
    <property type="entry name" value="AP_endonuc_2"/>
    <property type="match status" value="1"/>
</dbReference>
<dbReference type="EMBL" id="LRRQ01000056">
    <property type="protein sequence ID" value="OAM90513.1"/>
    <property type="molecule type" value="Genomic_DNA"/>
</dbReference>
<dbReference type="RefSeq" id="WP_068769588.1">
    <property type="nucleotide sequence ID" value="NZ_CP109796.1"/>
</dbReference>
<evidence type="ECO:0000313" key="3">
    <source>
        <dbReference type="Proteomes" id="UP000078486"/>
    </source>
</evidence>
<evidence type="ECO:0000259" key="1">
    <source>
        <dbReference type="Pfam" id="PF01261"/>
    </source>
</evidence>
<sequence>MKLSQVALQLYTLRDHCRDAAQFAATAKRVREIGYTAVQISGVGPIPESELVAITRGEGLSICATHEPGPKILDETGAVIDRLQALGCRNTAYPNLAGIDLADAGQLETLARKLDAAGARLRAAGLTLGYHNHACEFARFRDTTIFEYLLSRTDPRNLVSELDTFWVWYGGHDVVDWCRRLRGRLPFIHLKDYGITVGNHHEYREIGAGSLPFPKIIAEAEAGGCEWFIVEQDETPGDPFVSVRQSFEYIRDHLVS</sequence>
<reference evidence="2 3" key="1">
    <citation type="submission" date="2016-01" db="EMBL/GenBank/DDBJ databases">
        <title>High potential of lignocellulose degradation of a new Verrucomicrobia species.</title>
        <authorList>
            <person name="Wang Y."/>
            <person name="Shi Y."/>
            <person name="Qiu Z."/>
            <person name="Liu S."/>
            <person name="Yang H."/>
        </authorList>
    </citation>
    <scope>NUCLEOTIDE SEQUENCE [LARGE SCALE GENOMIC DNA]</scope>
    <source>
        <strain evidence="2 3">TSB47</strain>
    </source>
</reference>
<dbReference type="SUPFAM" id="SSF51658">
    <property type="entry name" value="Xylose isomerase-like"/>
    <property type="match status" value="1"/>
</dbReference>
<dbReference type="Gene3D" id="3.20.20.150">
    <property type="entry name" value="Divalent-metal-dependent TIM barrel enzymes"/>
    <property type="match status" value="1"/>
</dbReference>
<keyword evidence="3" id="KW-1185">Reference proteome</keyword>
<dbReference type="PANTHER" id="PTHR12110">
    <property type="entry name" value="HYDROXYPYRUVATE ISOMERASE"/>
    <property type="match status" value="1"/>
</dbReference>
<accession>A0A178IKV2</accession>
<proteinExistence type="predicted"/>
<dbReference type="InterPro" id="IPR036237">
    <property type="entry name" value="Xyl_isomerase-like_sf"/>
</dbReference>
<gene>
    <name evidence="2" type="ORF">AW736_07670</name>
</gene>